<evidence type="ECO:0000313" key="7">
    <source>
        <dbReference type="Proteomes" id="UP001589609"/>
    </source>
</evidence>
<feature type="transmembrane region" description="Helical" evidence="5">
    <location>
        <begin position="211"/>
        <end position="230"/>
    </location>
</feature>
<name>A0ABV5WKC1_9BACI</name>
<evidence type="ECO:0000256" key="3">
    <source>
        <dbReference type="ARBA" id="ARBA00022989"/>
    </source>
</evidence>
<comment type="subcellular location">
    <subcellularLocation>
        <location evidence="5">Cell membrane</location>
        <topology evidence="5">Multi-pass membrane protein</topology>
    </subcellularLocation>
    <subcellularLocation>
        <location evidence="1">Membrane</location>
        <topology evidence="1">Multi-pass membrane protein</topology>
    </subcellularLocation>
</comment>
<evidence type="ECO:0000256" key="5">
    <source>
        <dbReference type="HAMAP-Rule" id="MF_00902"/>
    </source>
</evidence>
<keyword evidence="3 5" id="KW-1133">Transmembrane helix</keyword>
<evidence type="ECO:0000256" key="4">
    <source>
        <dbReference type="ARBA" id="ARBA00023136"/>
    </source>
</evidence>
<proteinExistence type="inferred from homology"/>
<dbReference type="Proteomes" id="UP001589609">
    <property type="component" value="Unassembled WGS sequence"/>
</dbReference>
<evidence type="ECO:0000313" key="6">
    <source>
        <dbReference type="EMBL" id="MFB9760790.1"/>
    </source>
</evidence>
<feature type="transmembrane region" description="Helical" evidence="5">
    <location>
        <begin position="61"/>
        <end position="88"/>
    </location>
</feature>
<accession>A0ABV5WKC1</accession>
<feature type="transmembrane region" description="Helical" evidence="5">
    <location>
        <begin position="20"/>
        <end position="41"/>
    </location>
</feature>
<keyword evidence="5" id="KW-1003">Cell membrane</keyword>
<reference evidence="6 7" key="1">
    <citation type="submission" date="2024-09" db="EMBL/GenBank/DDBJ databases">
        <authorList>
            <person name="Sun Q."/>
            <person name="Mori K."/>
        </authorList>
    </citation>
    <scope>NUCLEOTIDE SEQUENCE [LARGE SCALE GENOMIC DNA]</scope>
    <source>
        <strain evidence="6 7">JCM 11201</strain>
    </source>
</reference>
<dbReference type="PANTHER" id="PTHR30371:SF4">
    <property type="entry name" value="SEC-INDEPENDENT PROTEIN TRANSLOCASE PROTEIN TATCD"/>
    <property type="match status" value="1"/>
</dbReference>
<keyword evidence="5" id="KW-0811">Translocation</keyword>
<dbReference type="HAMAP" id="MF_00902">
    <property type="entry name" value="TatC"/>
    <property type="match status" value="1"/>
</dbReference>
<dbReference type="InterPro" id="IPR002033">
    <property type="entry name" value="TatC"/>
</dbReference>
<organism evidence="6 7">
    <name type="scientific">Ectobacillus funiculus</name>
    <dbReference type="NCBI Taxonomy" id="137993"/>
    <lineage>
        <taxon>Bacteria</taxon>
        <taxon>Bacillati</taxon>
        <taxon>Bacillota</taxon>
        <taxon>Bacilli</taxon>
        <taxon>Bacillales</taxon>
        <taxon>Bacillaceae</taxon>
        <taxon>Ectobacillus</taxon>
    </lineage>
</organism>
<keyword evidence="5" id="KW-0653">Protein transport</keyword>
<keyword evidence="7" id="KW-1185">Reference proteome</keyword>
<sequence>MDNKDMEVVEHLEEFRRRLFIILGCFFIFLIFDFVYVKDIYKILTQSLPFKLTILGPSDILWIYFSISGIIALALTIPVASFQCWLFVRPGLHAHERKAALMYIPFLFILFVTGLLIGYFFVMPNVFRFINYLGKNMFIEMYTVDKYFGFVFNLVVPFAVCFDMPVILMFLTSIGIVNPVYLKKMRRYAYFILVVVACCISPPDFVSHISVSIPLILLYECSVLLSNLAYKKRRKREQNTHLEMEVRK</sequence>
<feature type="transmembrane region" description="Helical" evidence="5">
    <location>
        <begin position="147"/>
        <end position="176"/>
    </location>
</feature>
<evidence type="ECO:0000256" key="2">
    <source>
        <dbReference type="ARBA" id="ARBA00022692"/>
    </source>
</evidence>
<dbReference type="PANTHER" id="PTHR30371">
    <property type="entry name" value="SEC-INDEPENDENT PROTEIN TRANSLOCASE PROTEIN TATC"/>
    <property type="match status" value="1"/>
</dbReference>
<dbReference type="PRINTS" id="PR01840">
    <property type="entry name" value="TATCFAMILY"/>
</dbReference>
<keyword evidence="5" id="KW-0813">Transport</keyword>
<dbReference type="NCBIfam" id="TIGR00945">
    <property type="entry name" value="tatC"/>
    <property type="match status" value="1"/>
</dbReference>
<keyword evidence="2 5" id="KW-0812">Transmembrane</keyword>
<gene>
    <name evidence="5 6" type="primary">tatC</name>
    <name evidence="6" type="ORF">ACFFMS_21155</name>
</gene>
<feature type="transmembrane region" description="Helical" evidence="5">
    <location>
        <begin position="100"/>
        <end position="127"/>
    </location>
</feature>
<protein>
    <recommendedName>
        <fullName evidence="5">Sec-independent protein translocase protein TatC</fullName>
    </recommendedName>
</protein>
<comment type="similarity">
    <text evidence="5">Belongs to the TatC family.</text>
</comment>
<keyword evidence="4 5" id="KW-0472">Membrane</keyword>
<feature type="transmembrane region" description="Helical" evidence="5">
    <location>
        <begin position="188"/>
        <end position="205"/>
    </location>
</feature>
<evidence type="ECO:0000256" key="1">
    <source>
        <dbReference type="ARBA" id="ARBA00004141"/>
    </source>
</evidence>
<comment type="subunit">
    <text evidence="5">Forms a complex with TatA.</text>
</comment>
<comment type="function">
    <text evidence="5">Part of the twin-arginine translocation (Tat) system that transports large folded proteins containing a characteristic twin-arginine motif in their signal peptide across membranes.</text>
</comment>
<dbReference type="Pfam" id="PF00902">
    <property type="entry name" value="TatC"/>
    <property type="match status" value="1"/>
</dbReference>
<dbReference type="RefSeq" id="WP_379951072.1">
    <property type="nucleotide sequence ID" value="NZ_JBHMAF010000168.1"/>
</dbReference>
<dbReference type="EMBL" id="JBHMAF010000168">
    <property type="protein sequence ID" value="MFB9760790.1"/>
    <property type="molecule type" value="Genomic_DNA"/>
</dbReference>
<comment type="caution">
    <text evidence="6">The sequence shown here is derived from an EMBL/GenBank/DDBJ whole genome shotgun (WGS) entry which is preliminary data.</text>
</comment>